<dbReference type="Proteomes" id="UP000230069">
    <property type="component" value="Unassembled WGS sequence"/>
</dbReference>
<dbReference type="FunFam" id="3.30.810.10:FF:000001">
    <property type="entry name" value="1-phosphatidylinositol 3-phosphate 5-kinase FAB1"/>
    <property type="match status" value="1"/>
</dbReference>
<dbReference type="SUPFAM" id="SSF56104">
    <property type="entry name" value="SAICAR synthase-like"/>
    <property type="match status" value="1"/>
</dbReference>
<dbReference type="InParanoid" id="A0A2G5DBW0"/>
<dbReference type="GO" id="GO:0010008">
    <property type="term" value="C:endosome membrane"/>
    <property type="evidence" value="ECO:0007669"/>
    <property type="project" value="TreeGrafter"/>
</dbReference>
<keyword evidence="12" id="KW-1185">Reference proteome</keyword>
<dbReference type="FunFam" id="3.30.800.10:FF:000007">
    <property type="entry name" value="Putative 1-phosphatidylinositol-4-phosphate 5-kinase/ zinc ion binding family"/>
    <property type="match status" value="1"/>
</dbReference>
<dbReference type="STRING" id="218851.A0A2G5DBW0"/>
<proteinExistence type="predicted"/>
<evidence type="ECO:0000259" key="10">
    <source>
        <dbReference type="PROSITE" id="PS51455"/>
    </source>
</evidence>
<dbReference type="OrthoDB" id="158357at2759"/>
<dbReference type="Gene3D" id="3.30.800.10">
    <property type="entry name" value="Phosphatidylinositol Phosphate Kinase II Beta"/>
    <property type="match status" value="1"/>
</dbReference>
<keyword evidence="4 8" id="KW-0418">Kinase</keyword>
<dbReference type="PROSITE" id="PS51455">
    <property type="entry name" value="PIPK"/>
    <property type="match status" value="1"/>
</dbReference>
<keyword evidence="3 8" id="KW-0547">Nucleotide-binding</keyword>
<evidence type="ECO:0000313" key="11">
    <source>
        <dbReference type="EMBL" id="PIA41011.1"/>
    </source>
</evidence>
<dbReference type="CDD" id="cd17300">
    <property type="entry name" value="PIPKc_PIKfyve"/>
    <property type="match status" value="1"/>
</dbReference>
<evidence type="ECO:0000256" key="1">
    <source>
        <dbReference type="ARBA" id="ARBA00012009"/>
    </source>
</evidence>
<dbReference type="AlphaFoldDB" id="A0A2G5DBW0"/>
<dbReference type="InterPro" id="IPR027484">
    <property type="entry name" value="PInositol-4-P-5-kinase_N"/>
</dbReference>
<accession>A0A2G5DBW0</accession>
<dbReference type="InterPro" id="IPR044769">
    <property type="entry name" value="PIKfyve_PIPKc"/>
</dbReference>
<comment type="subunit">
    <text evidence="6">Component of the PI(3,5)P2 regulatory complex at least composed of ATG18, SAC/FIG4, FAB1 and VAC14.</text>
</comment>
<dbReference type="Gene3D" id="3.50.7.10">
    <property type="entry name" value="GroEL"/>
    <property type="match status" value="1"/>
</dbReference>
<dbReference type="SMART" id="SM00330">
    <property type="entry name" value="PIPKc"/>
    <property type="match status" value="1"/>
</dbReference>
<dbReference type="SUPFAM" id="SSF52029">
    <property type="entry name" value="GroEL apical domain-like"/>
    <property type="match status" value="1"/>
</dbReference>
<evidence type="ECO:0000256" key="5">
    <source>
        <dbReference type="ARBA" id="ARBA00022840"/>
    </source>
</evidence>
<keyword evidence="5 8" id="KW-0067">ATP-binding</keyword>
<dbReference type="GO" id="GO:0000285">
    <property type="term" value="F:1-phosphatidylinositol-3-phosphate 5-kinase activity"/>
    <property type="evidence" value="ECO:0007669"/>
    <property type="project" value="UniProtKB-EC"/>
</dbReference>
<evidence type="ECO:0000313" key="12">
    <source>
        <dbReference type="Proteomes" id="UP000230069"/>
    </source>
</evidence>
<evidence type="ECO:0000256" key="4">
    <source>
        <dbReference type="ARBA" id="ARBA00022777"/>
    </source>
</evidence>
<gene>
    <name evidence="11" type="ORF">AQUCO_02300055v1</name>
</gene>
<feature type="region of interest" description="Disordered" evidence="9">
    <location>
        <begin position="40"/>
        <end position="67"/>
    </location>
</feature>
<keyword evidence="2 8" id="KW-0808">Transferase</keyword>
<dbReference type="Pfam" id="PF01504">
    <property type="entry name" value="PIP5K"/>
    <property type="match status" value="2"/>
</dbReference>
<dbReference type="InterPro" id="IPR027410">
    <property type="entry name" value="TCP-1-like_intermed_sf"/>
</dbReference>
<dbReference type="PANTHER" id="PTHR45748">
    <property type="entry name" value="1-PHOSPHATIDYLINOSITOL 3-PHOSPHATE 5-KINASE-RELATED"/>
    <property type="match status" value="1"/>
</dbReference>
<dbReference type="GO" id="GO:0046854">
    <property type="term" value="P:phosphatidylinositol phosphate biosynthetic process"/>
    <property type="evidence" value="ECO:0007669"/>
    <property type="project" value="TreeGrafter"/>
</dbReference>
<dbReference type="EC" id="2.7.1.150" evidence="1"/>
<dbReference type="SUPFAM" id="SSF54849">
    <property type="entry name" value="GroEL-intermediate domain like"/>
    <property type="match status" value="1"/>
</dbReference>
<dbReference type="InterPro" id="IPR002498">
    <property type="entry name" value="PInositol-4-P-4/5-kinase_core"/>
</dbReference>
<dbReference type="PANTHER" id="PTHR45748:SF4">
    <property type="entry name" value="1-PHOSPHATIDYLINOSITOL-3-PHOSPHATE 5-KINASE FAB1D-RELATED"/>
    <property type="match status" value="1"/>
</dbReference>
<evidence type="ECO:0000256" key="2">
    <source>
        <dbReference type="ARBA" id="ARBA00022679"/>
    </source>
</evidence>
<feature type="domain" description="PIPK" evidence="10">
    <location>
        <begin position="795"/>
        <end position="1125"/>
    </location>
</feature>
<dbReference type="FunFam" id="3.50.7.10:FF:000007">
    <property type="entry name" value="1-phosphatidylinositol 3-phosphate 5-kinase isoform X1"/>
    <property type="match status" value="1"/>
</dbReference>
<dbReference type="InterPro" id="IPR027409">
    <property type="entry name" value="GroEL-like_apical_dom_sf"/>
</dbReference>
<dbReference type="InterPro" id="IPR002423">
    <property type="entry name" value="Cpn60/GroEL/TCP-1"/>
</dbReference>
<name>A0A2G5DBW0_AQUCA</name>
<organism evidence="11 12">
    <name type="scientific">Aquilegia coerulea</name>
    <name type="common">Rocky mountain columbine</name>
    <dbReference type="NCBI Taxonomy" id="218851"/>
    <lineage>
        <taxon>Eukaryota</taxon>
        <taxon>Viridiplantae</taxon>
        <taxon>Streptophyta</taxon>
        <taxon>Embryophyta</taxon>
        <taxon>Tracheophyta</taxon>
        <taxon>Spermatophyta</taxon>
        <taxon>Magnoliopsida</taxon>
        <taxon>Ranunculales</taxon>
        <taxon>Ranunculaceae</taxon>
        <taxon>Thalictroideae</taxon>
        <taxon>Aquilegia</taxon>
    </lineage>
</organism>
<reference evidence="11 12" key="1">
    <citation type="submission" date="2017-09" db="EMBL/GenBank/DDBJ databases">
        <title>WGS assembly of Aquilegia coerulea Goldsmith.</title>
        <authorList>
            <person name="Hodges S."/>
            <person name="Kramer E."/>
            <person name="Nordborg M."/>
            <person name="Tomkins J."/>
            <person name="Borevitz J."/>
            <person name="Derieg N."/>
            <person name="Yan J."/>
            <person name="Mihaltcheva S."/>
            <person name="Hayes R.D."/>
            <person name="Rokhsar D."/>
        </authorList>
    </citation>
    <scope>NUCLEOTIDE SEQUENCE [LARGE SCALE GENOMIC DNA]</scope>
    <source>
        <strain evidence="12">cv. Goldsmith</strain>
    </source>
</reference>
<protein>
    <recommendedName>
        <fullName evidence="1">1-phosphatidylinositol-3-phosphate 5-kinase</fullName>
        <ecNumber evidence="1">2.7.1.150</ecNumber>
    </recommendedName>
    <alternativeName>
        <fullName evidence="7">Phosphatidylinositol 3-phosphate 5-kinase type III</fullName>
    </alternativeName>
</protein>
<dbReference type="Gene3D" id="3.30.810.10">
    <property type="entry name" value="2-Layer Sandwich"/>
    <property type="match status" value="1"/>
</dbReference>
<sequence>MGTADSPEGTEAGVYDHSFKSEKEETILFHSFDIDSLWLPPEPEYTEDDVEGSVANNNDDDEYGDGTKWGQPSSLSMLCEERSYKLKKEVQKEMRSIMKGKFKSIVHHLLESKGIILSKEAVNNWVDVVTSLALEAVFLIQSDASGTVDLKKQVKVKCIASGFCTQSQLINGLVFKKNASHKHMRTKYEKPKLLLLDGLLGHSSSGLSSFDSMEQENGNLKSIIETLEMCHPDVVLVEGTVSRDVQESLLAKGIALVFDMKHRRLERIARYTGSQIFSSPDSLISQKLKLCQSFHFEGFVEEHDILRESEKIPVKTLMFLEGCHRPFGFTILLKGAHSVELKKIKSVVHSVILMAYHLMLETSFLVDQRAMFSTIRSMEMDKSYIDQLPITGPSTLPNASLDKSLAATAFSFSTKVSFPDVAEETPACERRSSNFKMDLEQRLSLCGSDVNSYEADSGQTYDDSTYCDIEIKDNADVVGSLDGESWGSLSACHEVPVELMNYEEDFIKHKDVNTFLDPQSILYLESAQNVSHNKICKKRRLCRVKYYQNFDVSLGQYLRDTLLNQCLACNGPPQAHVYNYVHRNGKLTVRVQQLSAKSFMRGEAEGKLWMWAQCSKCEPMNKTCGSTRRVVLSPASQSLSFGKFLELSLSDHSVFNRLPKCGHSLQADYLQFYGLGGMVTMFTYSTVDIYTVCMPPPILEFKNPSGWIKDEAESNYGYVVCNSNSNPSMNQTDIVKQVSEMKNTLKQEKFDAEGEPTSIIACALAWLHGKHSTTEDVAEKDVKMGKVDFKGAFEYAYSMHSDVSVVSPHSSSNGSLDSYGIQSGESVSSEDSYASYFDGSNIVDQTQDPHIEIHLGTGESLRKGNYSVLCLHEKQFHDFRRRCCPCELDYISSLSRCKKWDAKGGKSGSLFVKTLDDGFIIKQIQKTEFDAFSQFGREYFKYTDQCFDSGNQTCLAKILGIYQVTIRQPKSGKDLKYNLMVMENLLFRRNITHLYDLKGLQHMRYTKDLDGGGNVFLDKNFVEDMNLSPLYLSEKTNRLLKRAIWNDTCFLSSINVMDYSLLLGVDMQRLEVVCGIIDYLRQYTWDKQFETIAKSSLLTPKNETPTVIPPKEYKKRFRKFMDSHILRIPDHHASFVAAEVLTENIEHTESK</sequence>
<evidence type="ECO:0000256" key="7">
    <source>
        <dbReference type="ARBA" id="ARBA00077223"/>
    </source>
</evidence>
<evidence type="ECO:0000256" key="8">
    <source>
        <dbReference type="PROSITE-ProRule" id="PRU00781"/>
    </source>
</evidence>
<evidence type="ECO:0000256" key="9">
    <source>
        <dbReference type="SAM" id="MobiDB-lite"/>
    </source>
</evidence>
<evidence type="ECO:0000256" key="3">
    <source>
        <dbReference type="ARBA" id="ARBA00022741"/>
    </source>
</evidence>
<evidence type="ECO:0000256" key="6">
    <source>
        <dbReference type="ARBA" id="ARBA00023464"/>
    </source>
</evidence>
<dbReference type="EMBL" id="KZ305040">
    <property type="protein sequence ID" value="PIA41011.1"/>
    <property type="molecule type" value="Genomic_DNA"/>
</dbReference>
<dbReference type="InterPro" id="IPR027483">
    <property type="entry name" value="PInositol-4-P-4/5-kinase_C_sf"/>
</dbReference>
<dbReference type="Pfam" id="PF00118">
    <property type="entry name" value="Cpn60_TCP1"/>
    <property type="match status" value="1"/>
</dbReference>
<dbReference type="GO" id="GO:0005524">
    <property type="term" value="F:ATP binding"/>
    <property type="evidence" value="ECO:0007669"/>
    <property type="project" value="UniProtKB-UniRule"/>
</dbReference>